<proteinExistence type="predicted"/>
<dbReference type="RefSeq" id="WP_311071977.1">
    <property type="nucleotide sequence ID" value="NZ_CP134494.1"/>
</dbReference>
<name>A0ABY9VDE1_9BACI</name>
<reference evidence="1 2" key="1">
    <citation type="submission" date="2023-09" db="EMBL/GenBank/DDBJ databases">
        <title>Microbial mechanism of fulvic acid promoting antimony reduction mineralization in rice fields.</title>
        <authorList>
            <person name="Chen G."/>
            <person name="Lan J."/>
        </authorList>
    </citation>
    <scope>NUCLEOTIDE SEQUENCE [LARGE SCALE GENOMIC DNA]</scope>
    <source>
        <strain evidence="1 2">PS1</strain>
    </source>
</reference>
<accession>A0ABY9VDE1</accession>
<sequence>MNLRNEKGYALVLVLVIITITFTMALSMSGMALSARKQFNKTDEMNKATDLAEMGVAHYEAWLANAVSQANTYAESQADTVIKNNGGSKKPHSQGKVKTCKKNTIRCTAEYDEYFLKDLKIRIGSLNNSILRTVEGVNLYEVRDITISEIQADDTIVVKFKSHGRTGDENKVLESTITIEKNGESLVGEPKPEPTPADIVNTTAINLKGQDKHLTFDSSTYFEKSIEVRGNRTINVNGNAFFKDRIIFSGTADIFVFGDAIFTVSPEFNGNAYSFCIYGNVYKIDNQGNLTEYADFPSGKNKSCPRPADDEWYINPDDGIQVQY</sequence>
<evidence type="ECO:0000313" key="2">
    <source>
        <dbReference type="Proteomes" id="UP001303324"/>
    </source>
</evidence>
<organism evidence="1 2">
    <name type="scientific">Mesobacillus jeotgali</name>
    <dbReference type="NCBI Taxonomy" id="129985"/>
    <lineage>
        <taxon>Bacteria</taxon>
        <taxon>Bacillati</taxon>
        <taxon>Bacillota</taxon>
        <taxon>Bacilli</taxon>
        <taxon>Bacillales</taxon>
        <taxon>Bacillaceae</taxon>
        <taxon>Mesobacillus</taxon>
    </lineage>
</organism>
<keyword evidence="2" id="KW-1185">Reference proteome</keyword>
<protein>
    <recommendedName>
        <fullName evidence="3">Type 4 fimbrial biogenesis protein PilX N-terminal domain-containing protein</fullName>
    </recommendedName>
</protein>
<dbReference type="Proteomes" id="UP001303324">
    <property type="component" value="Chromosome"/>
</dbReference>
<evidence type="ECO:0000313" key="1">
    <source>
        <dbReference type="EMBL" id="WNF21894.1"/>
    </source>
</evidence>
<gene>
    <name evidence="1" type="ORF">RH061_17120</name>
</gene>
<dbReference type="EMBL" id="CP134494">
    <property type="protein sequence ID" value="WNF21894.1"/>
    <property type="molecule type" value="Genomic_DNA"/>
</dbReference>
<evidence type="ECO:0008006" key="3">
    <source>
        <dbReference type="Google" id="ProtNLM"/>
    </source>
</evidence>